<dbReference type="InterPro" id="IPR011010">
    <property type="entry name" value="DNA_brk_join_enz"/>
</dbReference>
<evidence type="ECO:0000256" key="1">
    <source>
        <dbReference type="ARBA" id="ARBA00023172"/>
    </source>
</evidence>
<dbReference type="EMBL" id="BLAD01000144">
    <property type="protein sequence ID" value="GES06261.1"/>
    <property type="molecule type" value="Genomic_DNA"/>
</dbReference>
<name>A0A5M3WGN0_9ACTN</name>
<proteinExistence type="predicted"/>
<dbReference type="GO" id="GO:0003677">
    <property type="term" value="F:DNA binding"/>
    <property type="evidence" value="ECO:0007669"/>
    <property type="project" value="InterPro"/>
</dbReference>
<dbReference type="AlphaFoldDB" id="A0A5M3WGN0"/>
<accession>A0A5M3WGN0</accession>
<sequence>MTSGYTRTWRTARQLALTPVQANSALARRPYDLRHAGVSMRLNAGVPATQVAEWAGHSVEVLLKIYAKCVDGHDHVWLGMVDRALGD</sequence>
<protein>
    <recommendedName>
        <fullName evidence="4">Tyr recombinase domain-containing protein</fullName>
    </recommendedName>
</protein>
<evidence type="ECO:0008006" key="4">
    <source>
        <dbReference type="Google" id="ProtNLM"/>
    </source>
</evidence>
<gene>
    <name evidence="2" type="ORF">Acor_83300</name>
</gene>
<dbReference type="GO" id="GO:0015074">
    <property type="term" value="P:DNA integration"/>
    <property type="evidence" value="ECO:0007669"/>
    <property type="project" value="InterPro"/>
</dbReference>
<organism evidence="2 3">
    <name type="scientific">Acrocarpospora corrugata</name>
    <dbReference type="NCBI Taxonomy" id="35763"/>
    <lineage>
        <taxon>Bacteria</taxon>
        <taxon>Bacillati</taxon>
        <taxon>Actinomycetota</taxon>
        <taxon>Actinomycetes</taxon>
        <taxon>Streptosporangiales</taxon>
        <taxon>Streptosporangiaceae</taxon>
        <taxon>Acrocarpospora</taxon>
    </lineage>
</organism>
<keyword evidence="1" id="KW-0233">DNA recombination</keyword>
<keyword evidence="3" id="KW-1185">Reference proteome</keyword>
<dbReference type="InterPro" id="IPR013762">
    <property type="entry name" value="Integrase-like_cat_sf"/>
</dbReference>
<dbReference type="GO" id="GO:0006310">
    <property type="term" value="P:DNA recombination"/>
    <property type="evidence" value="ECO:0007669"/>
    <property type="project" value="UniProtKB-KW"/>
</dbReference>
<dbReference type="Proteomes" id="UP000334990">
    <property type="component" value="Unassembled WGS sequence"/>
</dbReference>
<comment type="caution">
    <text evidence="2">The sequence shown here is derived from an EMBL/GenBank/DDBJ whole genome shotgun (WGS) entry which is preliminary data.</text>
</comment>
<dbReference type="SUPFAM" id="SSF56349">
    <property type="entry name" value="DNA breaking-rejoining enzymes"/>
    <property type="match status" value="1"/>
</dbReference>
<dbReference type="Gene3D" id="1.10.443.10">
    <property type="entry name" value="Intergrase catalytic core"/>
    <property type="match status" value="1"/>
</dbReference>
<evidence type="ECO:0000313" key="3">
    <source>
        <dbReference type="Proteomes" id="UP000334990"/>
    </source>
</evidence>
<evidence type="ECO:0000313" key="2">
    <source>
        <dbReference type="EMBL" id="GES06261.1"/>
    </source>
</evidence>
<reference evidence="2 3" key="1">
    <citation type="submission" date="2019-10" db="EMBL/GenBank/DDBJ databases">
        <title>Whole genome shotgun sequence of Acrocarpospora corrugata NBRC 13972.</title>
        <authorList>
            <person name="Ichikawa N."/>
            <person name="Kimura A."/>
            <person name="Kitahashi Y."/>
            <person name="Komaki H."/>
            <person name="Oguchi A."/>
        </authorList>
    </citation>
    <scope>NUCLEOTIDE SEQUENCE [LARGE SCALE GENOMIC DNA]</scope>
    <source>
        <strain evidence="2 3">NBRC 13972</strain>
    </source>
</reference>